<dbReference type="GO" id="GO:0071949">
    <property type="term" value="F:FAD binding"/>
    <property type="evidence" value="ECO:0007669"/>
    <property type="project" value="InterPro"/>
</dbReference>
<keyword evidence="6" id="KW-1185">Reference proteome</keyword>
<evidence type="ECO:0000256" key="1">
    <source>
        <dbReference type="ARBA" id="ARBA00001974"/>
    </source>
</evidence>
<dbReference type="InterPro" id="IPR016171">
    <property type="entry name" value="Vanillyl_alc_oxidase_C-sub2"/>
</dbReference>
<dbReference type="STRING" id="1235591.CAK95_15745"/>
<dbReference type="InterPro" id="IPR004113">
    <property type="entry name" value="FAD-bd_oxidored_4_C"/>
</dbReference>
<comment type="cofactor">
    <cofactor evidence="1">
        <name>FAD</name>
        <dbReference type="ChEBI" id="CHEBI:57692"/>
    </cofactor>
</comment>
<dbReference type="SUPFAM" id="SSF56176">
    <property type="entry name" value="FAD-binding/transporter-associated domain-like"/>
    <property type="match status" value="1"/>
</dbReference>
<dbReference type="Gene3D" id="3.30.43.10">
    <property type="entry name" value="Uridine Diphospho-n-acetylenolpyruvylglucosamine Reductase, domain 2"/>
    <property type="match status" value="1"/>
</dbReference>
<protein>
    <submittedName>
        <fullName evidence="5">Hydroxyacid dehydrogenase</fullName>
    </submittedName>
</protein>
<dbReference type="EMBL" id="CP021112">
    <property type="protein sequence ID" value="ARQ00368.1"/>
    <property type="molecule type" value="Genomic_DNA"/>
</dbReference>
<name>A0A1W6ZSV5_9HYPH</name>
<dbReference type="RefSeq" id="WP_086088763.1">
    <property type="nucleotide sequence ID" value="NZ_CP021112.1"/>
</dbReference>
<dbReference type="PANTHER" id="PTHR43716:SF2">
    <property type="entry name" value="BLL6224 PROTEIN"/>
    <property type="match status" value="1"/>
</dbReference>
<evidence type="ECO:0000313" key="6">
    <source>
        <dbReference type="Proteomes" id="UP000194137"/>
    </source>
</evidence>
<evidence type="ECO:0000256" key="4">
    <source>
        <dbReference type="ARBA" id="ARBA00022827"/>
    </source>
</evidence>
<dbReference type="Gene3D" id="3.30.70.2190">
    <property type="match status" value="1"/>
</dbReference>
<dbReference type="InterPro" id="IPR016169">
    <property type="entry name" value="FAD-bd_PCMH_sub2"/>
</dbReference>
<accession>A0A1W6ZSV5</accession>
<dbReference type="GO" id="GO:0003824">
    <property type="term" value="F:catalytic activity"/>
    <property type="evidence" value="ECO:0007669"/>
    <property type="project" value="InterPro"/>
</dbReference>
<dbReference type="Proteomes" id="UP000194137">
    <property type="component" value="Chromosome"/>
</dbReference>
<dbReference type="InterPro" id="IPR051264">
    <property type="entry name" value="FAD-oxidored/transferase_4"/>
</dbReference>
<evidence type="ECO:0000256" key="2">
    <source>
        <dbReference type="ARBA" id="ARBA00008000"/>
    </source>
</evidence>
<reference evidence="5 6" key="1">
    <citation type="submission" date="2017-05" db="EMBL/GenBank/DDBJ databases">
        <title>Full genome sequence of Pseudorhodoplanes sinuspersici.</title>
        <authorList>
            <person name="Dastgheib S.M.M."/>
            <person name="Shavandi M."/>
            <person name="Tirandaz H."/>
        </authorList>
    </citation>
    <scope>NUCLEOTIDE SEQUENCE [LARGE SCALE GENOMIC DNA]</scope>
    <source>
        <strain evidence="5 6">RIPI110</strain>
    </source>
</reference>
<dbReference type="PROSITE" id="PS51387">
    <property type="entry name" value="FAD_PCMH"/>
    <property type="match status" value="1"/>
</dbReference>
<dbReference type="FunFam" id="1.10.45.10:FF:000001">
    <property type="entry name" value="D-lactate dehydrogenase mitochondrial"/>
    <property type="match status" value="1"/>
</dbReference>
<dbReference type="InterPro" id="IPR016164">
    <property type="entry name" value="FAD-linked_Oxase-like_C"/>
</dbReference>
<sequence>MTLPADMIERFKAIVGEKYALTDPDVQAAYLHEMRDRWIGHTQLVLRPESVDEVAAILKLANETRTAIVPQGGNTGLVGGQIPHHGEIVLSLNRMTNIREIDPVSNTITVEAGVTLQRTREAAAEADRLYPQLLPSEGSCTIGGNLSTNAGGVAAIAHGIARSHVLGLEVVLADGRVLNNLNKLKKDNTGYDLKNLFIGAEGTLGIITAAVLRLVPQPRAVEVAFLGVPSAQAAVDLLGIAQGRAGSDVTSFELLTRFGMECVLQHVAGTRDPLDASHPWYVLMEISSQMSAGLRDVVEDIFETGVERGLVEDGAIAETLEQSKAFWRIREEVGEVQKKLGGSIKHDVSVPVAAIPAFIEEANAAVIAAVPGARPFPFGHVGDGNIHYNVSQPEGADKAAFMAQEDTVQDAVFGIVLKHGGSISAEHGIGIAKRDRLPKVKDPVAIELMRTLKAALDPNGILNPGKVL</sequence>
<keyword evidence="3" id="KW-0285">Flavoprotein</keyword>
<dbReference type="InterPro" id="IPR016167">
    <property type="entry name" value="FAD-bd_PCMH_sub1"/>
</dbReference>
<keyword evidence="4" id="KW-0274">FAD</keyword>
<dbReference type="InterPro" id="IPR016166">
    <property type="entry name" value="FAD-bd_PCMH"/>
</dbReference>
<comment type="similarity">
    <text evidence="2">Belongs to the FAD-binding oxidoreductase/transferase type 4 family.</text>
</comment>
<dbReference type="InterPro" id="IPR036318">
    <property type="entry name" value="FAD-bd_PCMH-like_sf"/>
</dbReference>
<dbReference type="Pfam" id="PF02913">
    <property type="entry name" value="FAD-oxidase_C"/>
    <property type="match status" value="1"/>
</dbReference>
<evidence type="ECO:0000256" key="3">
    <source>
        <dbReference type="ARBA" id="ARBA00022630"/>
    </source>
</evidence>
<dbReference type="AlphaFoldDB" id="A0A1W6ZSV5"/>
<dbReference type="Gene3D" id="3.30.70.2740">
    <property type="match status" value="1"/>
</dbReference>
<dbReference type="Pfam" id="PF01565">
    <property type="entry name" value="FAD_binding_4"/>
    <property type="match status" value="1"/>
</dbReference>
<dbReference type="PANTHER" id="PTHR43716">
    <property type="entry name" value="D-2-HYDROXYGLUTARATE DEHYDROGENASE, MITOCHONDRIAL"/>
    <property type="match status" value="1"/>
</dbReference>
<organism evidence="5 6">
    <name type="scientific">Pseudorhodoplanes sinuspersici</name>
    <dbReference type="NCBI Taxonomy" id="1235591"/>
    <lineage>
        <taxon>Bacteria</taxon>
        <taxon>Pseudomonadati</taxon>
        <taxon>Pseudomonadota</taxon>
        <taxon>Alphaproteobacteria</taxon>
        <taxon>Hyphomicrobiales</taxon>
        <taxon>Pseudorhodoplanes</taxon>
    </lineage>
</organism>
<dbReference type="Gene3D" id="1.10.45.10">
    <property type="entry name" value="Vanillyl-alcohol Oxidase, Chain A, domain 4"/>
    <property type="match status" value="1"/>
</dbReference>
<evidence type="ECO:0000313" key="5">
    <source>
        <dbReference type="EMBL" id="ARQ00368.1"/>
    </source>
</evidence>
<dbReference type="Gene3D" id="3.30.465.10">
    <property type="match status" value="1"/>
</dbReference>
<dbReference type="SUPFAM" id="SSF55103">
    <property type="entry name" value="FAD-linked oxidases, C-terminal domain"/>
    <property type="match status" value="1"/>
</dbReference>
<dbReference type="GO" id="GO:0022904">
    <property type="term" value="P:respiratory electron transport chain"/>
    <property type="evidence" value="ECO:0007669"/>
    <property type="project" value="TreeGrafter"/>
</dbReference>
<dbReference type="InterPro" id="IPR006094">
    <property type="entry name" value="Oxid_FAD_bind_N"/>
</dbReference>
<gene>
    <name evidence="5" type="ORF">CAK95_15745</name>
</gene>
<dbReference type="OrthoDB" id="9809290at2"/>
<dbReference type="KEGG" id="psin:CAK95_15745"/>
<proteinExistence type="inferred from homology"/>